<organism evidence="1 2">
    <name type="scientific">Corynebacterium atypicum</name>
    <dbReference type="NCBI Taxonomy" id="191610"/>
    <lineage>
        <taxon>Bacteria</taxon>
        <taxon>Bacillati</taxon>
        <taxon>Actinomycetota</taxon>
        <taxon>Actinomycetes</taxon>
        <taxon>Mycobacteriales</taxon>
        <taxon>Corynebacteriaceae</taxon>
        <taxon>Corynebacterium</taxon>
    </lineage>
</organism>
<dbReference type="EMBL" id="CP008944">
    <property type="protein sequence ID" value="AIG63486.1"/>
    <property type="molecule type" value="Genomic_DNA"/>
</dbReference>
<gene>
    <name evidence="1" type="ORF">CATYP_00990</name>
</gene>
<reference evidence="1 2" key="1">
    <citation type="submission" date="2014-07" db="EMBL/GenBank/DDBJ databases">
        <title>Complete genome sequence of Corynebacterium atypicum DSM 44849: identifiction of the mycolic acid biosynthesis genes.</title>
        <authorList>
            <person name="Tippelt A."/>
            <person name="Mollmann S."/>
            <person name="Albersmeier A."/>
            <person name="Jaenicke S."/>
            <person name="Ruckert C."/>
            <person name="Tauch A."/>
        </authorList>
    </citation>
    <scope>NUCLEOTIDE SEQUENCE [LARGE SCALE GENOMIC DNA]</scope>
    <source>
        <strain evidence="1 2">R2070</strain>
    </source>
</reference>
<evidence type="ECO:0000313" key="2">
    <source>
        <dbReference type="Proteomes" id="UP000028504"/>
    </source>
</evidence>
<protein>
    <submittedName>
        <fullName evidence="1">Uncharacterized protein</fullName>
    </submittedName>
</protein>
<accession>A0ABM5QL20</accession>
<dbReference type="Proteomes" id="UP000028504">
    <property type="component" value="Chromosome"/>
</dbReference>
<proteinExistence type="predicted"/>
<evidence type="ECO:0000313" key="1">
    <source>
        <dbReference type="EMBL" id="AIG63486.1"/>
    </source>
</evidence>
<sequence>MKMTDDDGELPVFLDDQSYRTCSECTSDCVPDPFIAGEGQGIRIAFICPSCGVQSVIDPFEDTR</sequence>
<name>A0ABM5QL20_9CORY</name>
<keyword evidence="2" id="KW-1185">Reference proteome</keyword>